<sequence length="310" mass="32792">MALTLVVFAGFYATPRHTVHYANTLAQALYGPLVLLHVNRASMFDPYALMAESYHQDELNRQTDTAAALYRLAEELHTQPTVEVATDLLPEVAHDLATRHHPALFVLSQPAAHPADSSVAQGCAELLRAGHFPLLLVPPTAPADQPPRRILIAADREPFNLATNAQPLRQLLALPGAVLTVAHVSSGVEDDAGCSAALRAVQLSGLTTGLPTPGLRGYTHESYAEGLLAAVQDTQADLVVVLARERSYLGELFHESVTARLLAHCPVPVLVLPVVAPTPAPVSASASESDHFAIAAQLTNSVLAGLAPAN</sequence>
<protein>
    <submittedName>
        <fullName evidence="2">Nucleotide-binding universal stress UspA family protein</fullName>
    </submittedName>
</protein>
<dbReference type="Proteomes" id="UP000717634">
    <property type="component" value="Unassembled WGS sequence"/>
</dbReference>
<dbReference type="SUPFAM" id="SSF52402">
    <property type="entry name" value="Adenine nucleotide alpha hydrolases-like"/>
    <property type="match status" value="2"/>
</dbReference>
<keyword evidence="3" id="KW-1185">Reference proteome</keyword>
<dbReference type="Gene3D" id="3.40.50.12370">
    <property type="match status" value="1"/>
</dbReference>
<gene>
    <name evidence="2" type="ORF">HBN54_001003</name>
</gene>
<comment type="caution">
    <text evidence="2">The sequence shown here is derived from an EMBL/GenBank/DDBJ whole genome shotgun (WGS) entry which is preliminary data.</text>
</comment>
<dbReference type="InterPro" id="IPR006016">
    <property type="entry name" value="UspA"/>
</dbReference>
<name>A0ABX1HHG7_9BACT</name>
<organism evidence="2 3">
    <name type="scientific">Hymenobacter artigasi</name>
    <dbReference type="NCBI Taxonomy" id="2719616"/>
    <lineage>
        <taxon>Bacteria</taxon>
        <taxon>Pseudomonadati</taxon>
        <taxon>Bacteroidota</taxon>
        <taxon>Cytophagia</taxon>
        <taxon>Cytophagales</taxon>
        <taxon>Hymenobacteraceae</taxon>
        <taxon>Hymenobacter</taxon>
    </lineage>
</organism>
<evidence type="ECO:0000313" key="2">
    <source>
        <dbReference type="EMBL" id="NKI88416.1"/>
    </source>
</evidence>
<evidence type="ECO:0000259" key="1">
    <source>
        <dbReference type="Pfam" id="PF00582"/>
    </source>
</evidence>
<evidence type="ECO:0000313" key="3">
    <source>
        <dbReference type="Proteomes" id="UP000717634"/>
    </source>
</evidence>
<accession>A0ABX1HHG7</accession>
<dbReference type="EMBL" id="JAAVTK010000002">
    <property type="protein sequence ID" value="NKI88416.1"/>
    <property type="molecule type" value="Genomic_DNA"/>
</dbReference>
<feature type="domain" description="UspA" evidence="1">
    <location>
        <begin position="220"/>
        <end position="273"/>
    </location>
</feature>
<dbReference type="Pfam" id="PF00582">
    <property type="entry name" value="Usp"/>
    <property type="match status" value="1"/>
</dbReference>
<reference evidence="2 3" key="1">
    <citation type="submission" date="2020-03" db="EMBL/GenBank/DDBJ databases">
        <title>Genomic Encyclopedia of Type Strains, Phase IV (KMG-V): Genome sequencing to study the core and pangenomes of soil and plant-associated prokaryotes.</title>
        <authorList>
            <person name="Whitman W."/>
        </authorList>
    </citation>
    <scope>NUCLEOTIDE SEQUENCE [LARGE SCALE GENOMIC DNA]</scope>
    <source>
        <strain evidence="2 3">1B</strain>
    </source>
</reference>
<dbReference type="RefSeq" id="WP_168672048.1">
    <property type="nucleotide sequence ID" value="NZ_JAAVTK010000002.1"/>
</dbReference>
<proteinExistence type="predicted"/>